<dbReference type="KEGG" id="nur:ATY38_08685"/>
<dbReference type="Proteomes" id="UP000182882">
    <property type="component" value="Unassembled WGS sequence"/>
</dbReference>
<dbReference type="PANTHER" id="PTHR11649:SF13">
    <property type="entry name" value="ENGB-TYPE G DOMAIN-CONTAINING PROTEIN"/>
    <property type="match status" value="1"/>
</dbReference>
<feature type="domain" description="EngB-type G" evidence="11">
    <location>
        <begin position="23"/>
        <end position="197"/>
    </location>
</feature>
<evidence type="ECO:0000256" key="10">
    <source>
        <dbReference type="HAMAP-Rule" id="MF_00321"/>
    </source>
</evidence>
<protein>
    <recommendedName>
        <fullName evidence="10">Probable GTP-binding protein EngB</fullName>
    </recommendedName>
</protein>
<evidence type="ECO:0000256" key="1">
    <source>
        <dbReference type="ARBA" id="ARBA00001946"/>
    </source>
</evidence>
<dbReference type="CDD" id="cd01876">
    <property type="entry name" value="YihA_EngB"/>
    <property type="match status" value="1"/>
</dbReference>
<evidence type="ECO:0000256" key="4">
    <source>
        <dbReference type="ARBA" id="ARBA00022723"/>
    </source>
</evidence>
<dbReference type="Pfam" id="PF01926">
    <property type="entry name" value="MMR_HSR1"/>
    <property type="match status" value="1"/>
</dbReference>
<evidence type="ECO:0000256" key="3">
    <source>
        <dbReference type="ARBA" id="ARBA00022618"/>
    </source>
</evidence>
<proteinExistence type="inferred from homology"/>
<evidence type="ECO:0000256" key="5">
    <source>
        <dbReference type="ARBA" id="ARBA00022741"/>
    </source>
</evidence>
<dbReference type="GO" id="GO:0005829">
    <property type="term" value="C:cytosol"/>
    <property type="evidence" value="ECO:0007669"/>
    <property type="project" value="TreeGrafter"/>
</dbReference>
<keyword evidence="5 10" id="KW-0547">Nucleotide-binding</keyword>
<organism evidence="12 13">
    <name type="scientific">Nitrosomonas ureae</name>
    <dbReference type="NCBI Taxonomy" id="44577"/>
    <lineage>
        <taxon>Bacteria</taxon>
        <taxon>Pseudomonadati</taxon>
        <taxon>Pseudomonadota</taxon>
        <taxon>Betaproteobacteria</taxon>
        <taxon>Nitrosomonadales</taxon>
        <taxon>Nitrosomonadaceae</taxon>
        <taxon>Nitrosomonas</taxon>
    </lineage>
</organism>
<dbReference type="NCBIfam" id="TIGR03598">
    <property type="entry name" value="GTPase_YsxC"/>
    <property type="match status" value="1"/>
</dbReference>
<dbReference type="RefSeq" id="WP_062558957.1">
    <property type="nucleotide sequence ID" value="NZ_CP013341.1"/>
</dbReference>
<keyword evidence="9 10" id="KW-0131">Cell cycle</keyword>
<keyword evidence="8 10" id="KW-0717">Septation</keyword>
<comment type="function">
    <text evidence="10">Necessary for normal cell division and for the maintenance of normal septation.</text>
</comment>
<keyword evidence="3 10" id="KW-0132">Cell division</keyword>
<dbReference type="FunFam" id="3.40.50.300:FF:000098">
    <property type="entry name" value="Probable GTP-binding protein EngB"/>
    <property type="match status" value="1"/>
</dbReference>
<name>A0A1H2H013_9PROT</name>
<keyword evidence="6" id="KW-0460">Magnesium</keyword>
<dbReference type="SUPFAM" id="SSF52540">
    <property type="entry name" value="P-loop containing nucleoside triphosphate hydrolases"/>
    <property type="match status" value="1"/>
</dbReference>
<reference evidence="13" key="1">
    <citation type="submission" date="2016-10" db="EMBL/GenBank/DDBJ databases">
        <authorList>
            <person name="Varghese N."/>
            <person name="Submissions S."/>
        </authorList>
    </citation>
    <scope>NUCLEOTIDE SEQUENCE [LARGE SCALE GENOMIC DNA]</scope>
    <source>
        <strain evidence="13">Nm10</strain>
    </source>
</reference>
<dbReference type="Gene3D" id="3.40.50.300">
    <property type="entry name" value="P-loop containing nucleotide triphosphate hydrolases"/>
    <property type="match status" value="1"/>
</dbReference>
<evidence type="ECO:0000256" key="7">
    <source>
        <dbReference type="ARBA" id="ARBA00023134"/>
    </source>
</evidence>
<evidence type="ECO:0000256" key="2">
    <source>
        <dbReference type="ARBA" id="ARBA00009638"/>
    </source>
</evidence>
<comment type="cofactor">
    <cofactor evidence="1">
        <name>Mg(2+)</name>
        <dbReference type="ChEBI" id="CHEBI:18420"/>
    </cofactor>
</comment>
<dbReference type="PANTHER" id="PTHR11649">
    <property type="entry name" value="MSS1/TRME-RELATED GTP-BINDING PROTEIN"/>
    <property type="match status" value="1"/>
</dbReference>
<dbReference type="AlphaFoldDB" id="A0A1H2H013"/>
<dbReference type="HAMAP" id="MF_00321">
    <property type="entry name" value="GTPase_EngB"/>
    <property type="match status" value="1"/>
</dbReference>
<keyword evidence="13" id="KW-1185">Reference proteome</keyword>
<dbReference type="InterPro" id="IPR019987">
    <property type="entry name" value="GTP-bd_ribosome_bio_YsxC"/>
</dbReference>
<accession>A0A1H2H013</accession>
<dbReference type="InterPro" id="IPR006073">
    <property type="entry name" value="GTP-bd"/>
</dbReference>
<evidence type="ECO:0000256" key="8">
    <source>
        <dbReference type="ARBA" id="ARBA00023210"/>
    </source>
</evidence>
<gene>
    <name evidence="10" type="primary">engB</name>
    <name evidence="12" type="ORF">SAMN05216406_13932</name>
</gene>
<dbReference type="PROSITE" id="PS51706">
    <property type="entry name" value="G_ENGB"/>
    <property type="match status" value="1"/>
</dbReference>
<dbReference type="InterPro" id="IPR027417">
    <property type="entry name" value="P-loop_NTPase"/>
</dbReference>
<keyword evidence="4" id="KW-0479">Metal-binding</keyword>
<keyword evidence="7 10" id="KW-0342">GTP-binding</keyword>
<dbReference type="GO" id="GO:0046872">
    <property type="term" value="F:metal ion binding"/>
    <property type="evidence" value="ECO:0007669"/>
    <property type="project" value="UniProtKB-KW"/>
</dbReference>
<evidence type="ECO:0000313" key="12">
    <source>
        <dbReference type="EMBL" id="SDU25210.1"/>
    </source>
</evidence>
<comment type="similarity">
    <text evidence="2 10">Belongs to the TRAFAC class TrmE-Era-EngA-EngB-Septin-like GTPase superfamily. EngB GTPase family.</text>
</comment>
<sequence>MPHLLNATFYTSAHERWDLPKHSGIEIAFSGRSNAGKSSVINTLTNRNHLAFVSKTPGRTQLINFFQLASNQFLVDLPGYGYAKVPEHVRQHWKSLLSNYLQTRTSLRGLILVMDIRHPLKPHDIQMLDWFSSTGKVIHILLTKADKLSKMRANITLQKVALFLKEFYPQCSVQLFSSITNIGVDDAMTVITEWLRIN</sequence>
<dbReference type="EMBL" id="FNLN01000039">
    <property type="protein sequence ID" value="SDU25210.1"/>
    <property type="molecule type" value="Genomic_DNA"/>
</dbReference>
<evidence type="ECO:0000256" key="6">
    <source>
        <dbReference type="ARBA" id="ARBA00022842"/>
    </source>
</evidence>
<dbReference type="InterPro" id="IPR030393">
    <property type="entry name" value="G_ENGB_dom"/>
</dbReference>
<evidence type="ECO:0000259" key="11">
    <source>
        <dbReference type="PROSITE" id="PS51706"/>
    </source>
</evidence>
<evidence type="ECO:0000313" key="13">
    <source>
        <dbReference type="Proteomes" id="UP000182882"/>
    </source>
</evidence>
<dbReference type="GO" id="GO:0000917">
    <property type="term" value="P:division septum assembly"/>
    <property type="evidence" value="ECO:0007669"/>
    <property type="project" value="UniProtKB-KW"/>
</dbReference>
<dbReference type="GO" id="GO:0005525">
    <property type="term" value="F:GTP binding"/>
    <property type="evidence" value="ECO:0007669"/>
    <property type="project" value="UniProtKB-UniRule"/>
</dbReference>
<evidence type="ECO:0000256" key="9">
    <source>
        <dbReference type="ARBA" id="ARBA00023306"/>
    </source>
</evidence>